<sequence length="216" mass="23344">MAETLPASGPQQGAAADRTEHHRLYEDALAMLLGTLFIALGMLLYAKTTLLAGSTAGIALLLSYVTHIEFGALFFVINLPFYVLAWKRMGWKFTARTFLAVALVTLFSRLTGSWIGFDHLDPVYATVLGSGLCGTGLLMLFRHRTGLGGVNILALYLQERHGIRAGYFQLGVDLSILAAALLVLSPDRLLLSVVGAVIVNMLLAINHKPGRYLGIS</sequence>
<reference evidence="7 8" key="1">
    <citation type="submission" date="2023-07" db="EMBL/GenBank/DDBJ databases">
        <title>Genomic Encyclopedia of Type Strains, Phase IV (KMG-IV): sequencing the most valuable type-strain genomes for metagenomic binning, comparative biology and taxonomic classification.</title>
        <authorList>
            <person name="Goeker M."/>
        </authorList>
    </citation>
    <scope>NUCLEOTIDE SEQUENCE [LARGE SCALE GENOMIC DNA]</scope>
    <source>
        <strain evidence="7 8">DSM 19922</strain>
    </source>
</reference>
<evidence type="ECO:0000256" key="4">
    <source>
        <dbReference type="ARBA" id="ARBA00022989"/>
    </source>
</evidence>
<dbReference type="PANTHER" id="PTHR33545">
    <property type="entry name" value="UPF0750 MEMBRANE PROTEIN YITT-RELATED"/>
    <property type="match status" value="1"/>
</dbReference>
<feature type="transmembrane region" description="Helical" evidence="6">
    <location>
        <begin position="189"/>
        <end position="206"/>
    </location>
</feature>
<comment type="subcellular location">
    <subcellularLocation>
        <location evidence="1">Cell membrane</location>
        <topology evidence="1">Multi-pass membrane protein</topology>
    </subcellularLocation>
</comment>
<evidence type="ECO:0000256" key="3">
    <source>
        <dbReference type="ARBA" id="ARBA00022692"/>
    </source>
</evidence>
<dbReference type="Proteomes" id="UP001244552">
    <property type="component" value="Unassembled WGS sequence"/>
</dbReference>
<keyword evidence="8" id="KW-1185">Reference proteome</keyword>
<evidence type="ECO:0000313" key="8">
    <source>
        <dbReference type="Proteomes" id="UP001244552"/>
    </source>
</evidence>
<gene>
    <name evidence="7" type="ORF">QO018_000447</name>
</gene>
<feature type="transmembrane region" description="Helical" evidence="6">
    <location>
        <begin position="97"/>
        <end position="117"/>
    </location>
</feature>
<feature type="transmembrane region" description="Helical" evidence="6">
    <location>
        <begin position="58"/>
        <end position="85"/>
    </location>
</feature>
<protein>
    <submittedName>
        <fullName evidence="7">Uncharacterized membrane-anchored protein YitT (DUF2179 family)</fullName>
    </submittedName>
</protein>
<name>A0ABU0MDU8_9PROT</name>
<evidence type="ECO:0000256" key="2">
    <source>
        <dbReference type="ARBA" id="ARBA00022475"/>
    </source>
</evidence>
<dbReference type="EMBL" id="JAUSVU010000001">
    <property type="protein sequence ID" value="MDQ0531615.1"/>
    <property type="molecule type" value="Genomic_DNA"/>
</dbReference>
<feature type="transmembrane region" description="Helical" evidence="6">
    <location>
        <begin position="162"/>
        <end position="183"/>
    </location>
</feature>
<dbReference type="Pfam" id="PF02588">
    <property type="entry name" value="YitT_membrane"/>
    <property type="match status" value="1"/>
</dbReference>
<dbReference type="InterPro" id="IPR051461">
    <property type="entry name" value="UPF0750_membrane"/>
</dbReference>
<evidence type="ECO:0000256" key="6">
    <source>
        <dbReference type="SAM" id="Phobius"/>
    </source>
</evidence>
<accession>A0ABU0MDU8</accession>
<keyword evidence="4 6" id="KW-1133">Transmembrane helix</keyword>
<evidence type="ECO:0000256" key="1">
    <source>
        <dbReference type="ARBA" id="ARBA00004651"/>
    </source>
</evidence>
<dbReference type="PANTHER" id="PTHR33545:SF5">
    <property type="entry name" value="UPF0750 MEMBRANE PROTEIN YITT"/>
    <property type="match status" value="1"/>
</dbReference>
<comment type="caution">
    <text evidence="7">The sequence shown here is derived from an EMBL/GenBank/DDBJ whole genome shotgun (WGS) entry which is preliminary data.</text>
</comment>
<dbReference type="InterPro" id="IPR003740">
    <property type="entry name" value="YitT"/>
</dbReference>
<proteinExistence type="predicted"/>
<feature type="transmembrane region" description="Helical" evidence="6">
    <location>
        <begin position="28"/>
        <end position="46"/>
    </location>
</feature>
<dbReference type="RefSeq" id="WP_209977564.1">
    <property type="nucleotide sequence ID" value="NZ_JAGINO010000001.1"/>
</dbReference>
<keyword evidence="3 6" id="KW-0812">Transmembrane</keyword>
<evidence type="ECO:0000256" key="5">
    <source>
        <dbReference type="ARBA" id="ARBA00023136"/>
    </source>
</evidence>
<evidence type="ECO:0000313" key="7">
    <source>
        <dbReference type="EMBL" id="MDQ0531615.1"/>
    </source>
</evidence>
<organism evidence="7 8">
    <name type="scientific">Azospirillum picis</name>
    <dbReference type="NCBI Taxonomy" id="488438"/>
    <lineage>
        <taxon>Bacteria</taxon>
        <taxon>Pseudomonadati</taxon>
        <taxon>Pseudomonadota</taxon>
        <taxon>Alphaproteobacteria</taxon>
        <taxon>Rhodospirillales</taxon>
        <taxon>Azospirillaceae</taxon>
        <taxon>Azospirillum</taxon>
    </lineage>
</organism>
<keyword evidence="5 6" id="KW-0472">Membrane</keyword>
<feature type="transmembrane region" description="Helical" evidence="6">
    <location>
        <begin position="123"/>
        <end position="141"/>
    </location>
</feature>
<keyword evidence="2" id="KW-1003">Cell membrane</keyword>